<sequence>MHSCLAVLHYNNNERSTKEGNRTVMRTVTYPSKALHGKLITKKVKSKAPIQWKHKIIEQCLEVFEKGEGILENVYDNDDDEVPSEGISDRLSSAMGMLNEQQMEIDEELEELEANTTDEDADQTSSEEEYAEHL</sequence>
<organism evidence="2 3">
    <name type="scientific">Panagrolaimus davidi</name>
    <dbReference type="NCBI Taxonomy" id="227884"/>
    <lineage>
        <taxon>Eukaryota</taxon>
        <taxon>Metazoa</taxon>
        <taxon>Ecdysozoa</taxon>
        <taxon>Nematoda</taxon>
        <taxon>Chromadorea</taxon>
        <taxon>Rhabditida</taxon>
        <taxon>Tylenchina</taxon>
        <taxon>Panagrolaimomorpha</taxon>
        <taxon>Panagrolaimoidea</taxon>
        <taxon>Panagrolaimidae</taxon>
        <taxon>Panagrolaimus</taxon>
    </lineage>
</organism>
<proteinExistence type="predicted"/>
<dbReference type="Proteomes" id="UP000887578">
    <property type="component" value="Unplaced"/>
</dbReference>
<evidence type="ECO:0000313" key="3">
    <source>
        <dbReference type="WBParaSite" id="PDA_v2.g23220.t1"/>
    </source>
</evidence>
<evidence type="ECO:0000256" key="1">
    <source>
        <dbReference type="SAM" id="MobiDB-lite"/>
    </source>
</evidence>
<reference evidence="3" key="1">
    <citation type="submission" date="2022-11" db="UniProtKB">
        <authorList>
            <consortium name="WormBaseParasite"/>
        </authorList>
    </citation>
    <scope>IDENTIFICATION</scope>
</reference>
<dbReference type="AlphaFoldDB" id="A0A914Q2W7"/>
<evidence type="ECO:0000313" key="2">
    <source>
        <dbReference type="Proteomes" id="UP000887578"/>
    </source>
</evidence>
<feature type="region of interest" description="Disordered" evidence="1">
    <location>
        <begin position="108"/>
        <end position="134"/>
    </location>
</feature>
<protein>
    <submittedName>
        <fullName evidence="3">Uncharacterized protein</fullName>
    </submittedName>
</protein>
<name>A0A914Q2W7_9BILA</name>
<keyword evidence="2" id="KW-1185">Reference proteome</keyword>
<accession>A0A914Q2W7</accession>
<dbReference type="WBParaSite" id="PDA_v2.g23220.t1">
    <property type="protein sequence ID" value="PDA_v2.g23220.t1"/>
    <property type="gene ID" value="PDA_v2.g23220"/>
</dbReference>